<dbReference type="PANTHER" id="PTHR43179:SF7">
    <property type="entry name" value="RHAMNOSYLTRANSFERASE WBBL"/>
    <property type="match status" value="1"/>
</dbReference>
<feature type="domain" description="Glycosyltransferase 2-like" evidence="1">
    <location>
        <begin position="667"/>
        <end position="778"/>
    </location>
</feature>
<reference evidence="2 3" key="1">
    <citation type="submission" date="2020-05" db="EMBL/GenBank/DDBJ databases">
        <title>Aquincola sp. isolate from soil.</title>
        <authorList>
            <person name="Han J."/>
            <person name="Kim D.-U."/>
        </authorList>
    </citation>
    <scope>NUCLEOTIDE SEQUENCE [LARGE SCALE GENOMIC DNA]</scope>
    <source>
        <strain evidence="2 3">S2</strain>
    </source>
</reference>
<dbReference type="InterPro" id="IPR001173">
    <property type="entry name" value="Glyco_trans_2-like"/>
</dbReference>
<comment type="caution">
    <text evidence="2">The sequence shown here is derived from an EMBL/GenBank/DDBJ whole genome shotgun (WGS) entry which is preliminary data.</text>
</comment>
<dbReference type="Gene3D" id="3.90.550.10">
    <property type="entry name" value="Spore Coat Polysaccharide Biosynthesis Protein SpsA, Chain A"/>
    <property type="match status" value="2"/>
</dbReference>
<gene>
    <name evidence="2" type="ORF">HLB44_07455</name>
</gene>
<dbReference type="EMBL" id="JABRWJ010000002">
    <property type="protein sequence ID" value="NRF66815.1"/>
    <property type="molecule type" value="Genomic_DNA"/>
</dbReference>
<name>A0ABX2EDX2_9BURK</name>
<dbReference type="PANTHER" id="PTHR43179">
    <property type="entry name" value="RHAMNOSYLTRANSFERASE WBBL"/>
    <property type="match status" value="1"/>
</dbReference>
<dbReference type="RefSeq" id="WP_173121918.1">
    <property type="nucleotide sequence ID" value="NZ_JABRWJ010000002.1"/>
</dbReference>
<dbReference type="Proteomes" id="UP000737171">
    <property type="component" value="Unassembled WGS sequence"/>
</dbReference>
<dbReference type="SUPFAM" id="SSF53756">
    <property type="entry name" value="UDP-Glycosyltransferase/glycogen phosphorylase"/>
    <property type="match status" value="1"/>
</dbReference>
<organism evidence="2 3">
    <name type="scientific">Pseudaquabacterium terrae</name>
    <dbReference type="NCBI Taxonomy" id="2732868"/>
    <lineage>
        <taxon>Bacteria</taxon>
        <taxon>Pseudomonadati</taxon>
        <taxon>Pseudomonadota</taxon>
        <taxon>Betaproteobacteria</taxon>
        <taxon>Burkholderiales</taxon>
        <taxon>Sphaerotilaceae</taxon>
        <taxon>Pseudaquabacterium</taxon>
    </lineage>
</organism>
<proteinExistence type="predicted"/>
<evidence type="ECO:0000313" key="3">
    <source>
        <dbReference type="Proteomes" id="UP000737171"/>
    </source>
</evidence>
<dbReference type="Gene3D" id="3.40.50.2000">
    <property type="entry name" value="Glycogen Phosphorylase B"/>
    <property type="match status" value="1"/>
</dbReference>
<sequence>MTALTSPPLDARRVLALATHVGDAVLGAGALLQRLTDAGATVDTLAFDGVAPLAYGETLVERLREALVDAAAQLVLAPSPLESDPDRRALGMAAVEALRRAGGARLALYEIGTPGRPTCVLDITAQLAWKQQQAATRADGPTALALNRFRGRASVPVTEAAEAFELLDAAALADEHWSLFATEHARHAVQGEAVDGRRDQPLVSVLVRSMDRPSLAEALDSIALQTYPNIEVLVVEACGPDHRKLGERCGRFPLRQVGTGQPLDRAAAANVALDHAAGDWLLFLDDDDRLEAAHIARLRAALAAAPRCTVAYAGVRLVDAGGQCTAVLDEPFDAMRLWCANYLPIHAVMFARALVSPTRRFDEQLKVYEDWDFWQQLACSERFLHVPGVSASYRLVGDSGLSAEQDVELARTWRLAFYRKWLPQLDAAALERLAAHAEHARSAAQQLRLATATAQTTLAEAQAALAQSRADAIGLQQRLDGLASGQAALAHELAERSAAAAREMAEQQAAQAGLRGQVQALSEQLAASAKAYAELERGYRQVTGSLSWRVTGPLRTLRGGLSSASLQQAAVHGLRRVARAIPVAPSTRQRIKVQLAASRVGAPLLRWLAAPPATMAAPAAAQTFDKEAVRAEAEERLTTFLARGERLSFGCVDGMRGVTAPCSPKVSVLVVLYNQAGLSLECLQALAALRAPDFELLIVDNASSDRVPQLLDRIDGATILRQADNLGFLRAVNLAASQARGEYLLLLNNDAVVFDDTLANACARLDAHPDIGALGGPILLWDGRLQEAGSIVWRDGSCLGYGRGESPDAGPYRYLRDVDYCSGAFLMLRRALFDALGGFDDRYAPAYYEESDLCARLWEAGHRVVCDPRVRVKHFEFASDVGSGRALALQTRNRERFVAKHAAFLAHQQPPSLERLLRARERLPEGVQRVLFIDDRVPLPWLGQGYPRAASLVAAVAAGGSFVTHYPLQFPHEDWADVYRALPERCEVMLGLGLAGIATFLEQRVGFYDTIVISRPHNMEVVRAIRERNPAWFANCRLLYDAEALFSLRDIAKAGVFGNAPSAGAQRRLVEAEVELARGADGIVTVSEAEARHFRDAGFAAVDVLGHAITSAPTAAEFSARRGFLFVGALGPDDSPNTDSVLWFVRECWPTIVESLGGEARLDIVGPCDSESVRALAAPSIEVHGRVDDLTSYFERARVFVVPTRFAAGIPHKAHEAAARGLPMVVTPLIADQLGWQAWEVPARDAPGPFASACIALHDDEAQWRAARDYLLKAIDVDCAPGVFAATALRVVLGDESVGAKGLLESHGVAN</sequence>
<dbReference type="SUPFAM" id="SSF102588">
    <property type="entry name" value="LmbE-like"/>
    <property type="match status" value="1"/>
</dbReference>
<protein>
    <submittedName>
        <fullName evidence="2">Glycosyltransferase</fullName>
    </submittedName>
</protein>
<dbReference type="Gene3D" id="3.40.50.10320">
    <property type="entry name" value="LmbE-like"/>
    <property type="match status" value="1"/>
</dbReference>
<dbReference type="SUPFAM" id="SSF53448">
    <property type="entry name" value="Nucleotide-diphospho-sugar transferases"/>
    <property type="match status" value="2"/>
</dbReference>
<feature type="domain" description="Glycosyltransferase 2-like" evidence="1">
    <location>
        <begin position="213"/>
        <end position="306"/>
    </location>
</feature>
<dbReference type="Pfam" id="PF00535">
    <property type="entry name" value="Glycos_transf_2"/>
    <property type="match status" value="2"/>
</dbReference>
<accession>A0ABX2EDX2</accession>
<dbReference type="InterPro" id="IPR024078">
    <property type="entry name" value="LmbE-like_dom_sf"/>
</dbReference>
<dbReference type="Pfam" id="PF13692">
    <property type="entry name" value="Glyco_trans_1_4"/>
    <property type="match status" value="1"/>
</dbReference>
<dbReference type="InterPro" id="IPR029044">
    <property type="entry name" value="Nucleotide-diphossugar_trans"/>
</dbReference>
<dbReference type="CDD" id="cd04186">
    <property type="entry name" value="GT_2_like_c"/>
    <property type="match status" value="1"/>
</dbReference>
<evidence type="ECO:0000313" key="2">
    <source>
        <dbReference type="EMBL" id="NRF66815.1"/>
    </source>
</evidence>
<keyword evidence="3" id="KW-1185">Reference proteome</keyword>
<evidence type="ECO:0000259" key="1">
    <source>
        <dbReference type="Pfam" id="PF00535"/>
    </source>
</evidence>